<evidence type="ECO:0000313" key="3">
    <source>
        <dbReference type="EMBL" id="EAY18553.1"/>
    </source>
</evidence>
<dbReference type="InterPro" id="IPR052124">
    <property type="entry name" value="Rab9_kelch_effector"/>
</dbReference>
<reference evidence="3" key="1">
    <citation type="submission" date="2006-10" db="EMBL/GenBank/DDBJ databases">
        <authorList>
            <person name="Amadeo P."/>
            <person name="Zhao Q."/>
            <person name="Wortman J."/>
            <person name="Fraser-Liggett C."/>
            <person name="Carlton J."/>
        </authorList>
    </citation>
    <scope>NUCLEOTIDE SEQUENCE</scope>
    <source>
        <strain evidence="3">G3</strain>
    </source>
</reference>
<keyword evidence="1" id="KW-0880">Kelch repeat</keyword>
<name>A2DLV0_TRIV3</name>
<dbReference type="SMR" id="A2DLV0"/>
<dbReference type="AlphaFoldDB" id="A2DLV0"/>
<dbReference type="SUPFAM" id="SSF117281">
    <property type="entry name" value="Kelch motif"/>
    <property type="match status" value="1"/>
</dbReference>
<evidence type="ECO:0000256" key="1">
    <source>
        <dbReference type="ARBA" id="ARBA00022441"/>
    </source>
</evidence>
<dbReference type="EMBL" id="DS113217">
    <property type="protein sequence ID" value="EAY18553.1"/>
    <property type="molecule type" value="Genomic_DNA"/>
</dbReference>
<dbReference type="VEuPathDB" id="TrichDB:TVAGG3_1012120"/>
<dbReference type="InterPro" id="IPR015915">
    <property type="entry name" value="Kelch-typ_b-propeller"/>
</dbReference>
<evidence type="ECO:0000256" key="2">
    <source>
        <dbReference type="ARBA" id="ARBA00022737"/>
    </source>
</evidence>
<accession>A2DLV0</accession>
<sequence length="388" mass="42491">MGGNESAMAGAHGTPSDMCLPVVGTRMNDEKVMSQLRAASQLKTPTKRNHIVRTAFTAIWSQIQPNGPLTPHSRVGQFYSTCTELGIAITGLGITDDNTYLNDIWALNQQTLTWTNLQITGDQISPRANARATCLGHILYIFGGACEPVFYNDLFSIDLTTGQCTLIQTTGDIPSPRSAPIVGGLDGKIYVWGGYDSLWPSDLHVLDLSTNVWKAYPQEIQGRTGVGYTLVGDKIYCFGSAKTGGLLQIDLTELKVSLVQTTGAEPPSSLANSSMIFFDHYLIVIGGKFHVDWTLIYACDITRFWWFVLHVLPDGETVSQTDGCVSDLGLFMLPRAHSMGASWCPTRREIVTFLGFPTKDPPPLYILSVGEAMGVLNMRSDMLEMLKH</sequence>
<dbReference type="VEuPathDB" id="TrichDB:TVAG_462380"/>
<organism evidence="3 4">
    <name type="scientific">Trichomonas vaginalis (strain ATCC PRA-98 / G3)</name>
    <dbReference type="NCBI Taxonomy" id="412133"/>
    <lineage>
        <taxon>Eukaryota</taxon>
        <taxon>Metamonada</taxon>
        <taxon>Parabasalia</taxon>
        <taxon>Trichomonadida</taxon>
        <taxon>Trichomonadidae</taxon>
        <taxon>Trichomonas</taxon>
    </lineage>
</organism>
<reference evidence="3" key="2">
    <citation type="journal article" date="2007" name="Science">
        <title>Draft genome sequence of the sexually transmitted pathogen Trichomonas vaginalis.</title>
        <authorList>
            <person name="Carlton J.M."/>
            <person name="Hirt R.P."/>
            <person name="Silva J.C."/>
            <person name="Delcher A.L."/>
            <person name="Schatz M."/>
            <person name="Zhao Q."/>
            <person name="Wortman J.R."/>
            <person name="Bidwell S.L."/>
            <person name="Alsmark U.C.M."/>
            <person name="Besteiro S."/>
            <person name="Sicheritz-Ponten T."/>
            <person name="Noel C.J."/>
            <person name="Dacks J.B."/>
            <person name="Foster P.G."/>
            <person name="Simillion C."/>
            <person name="Van de Peer Y."/>
            <person name="Miranda-Saavedra D."/>
            <person name="Barton G.J."/>
            <person name="Westrop G.D."/>
            <person name="Mueller S."/>
            <person name="Dessi D."/>
            <person name="Fiori P.L."/>
            <person name="Ren Q."/>
            <person name="Paulsen I."/>
            <person name="Zhang H."/>
            <person name="Bastida-Corcuera F.D."/>
            <person name="Simoes-Barbosa A."/>
            <person name="Brown M.T."/>
            <person name="Hayes R.D."/>
            <person name="Mukherjee M."/>
            <person name="Okumura C.Y."/>
            <person name="Schneider R."/>
            <person name="Smith A.J."/>
            <person name="Vanacova S."/>
            <person name="Villalvazo M."/>
            <person name="Haas B.J."/>
            <person name="Pertea M."/>
            <person name="Feldblyum T.V."/>
            <person name="Utterback T.R."/>
            <person name="Shu C.L."/>
            <person name="Osoegawa K."/>
            <person name="de Jong P.J."/>
            <person name="Hrdy I."/>
            <person name="Horvathova L."/>
            <person name="Zubacova Z."/>
            <person name="Dolezal P."/>
            <person name="Malik S.B."/>
            <person name="Logsdon J.M. Jr."/>
            <person name="Henze K."/>
            <person name="Gupta A."/>
            <person name="Wang C.C."/>
            <person name="Dunne R.L."/>
            <person name="Upcroft J.A."/>
            <person name="Upcroft P."/>
            <person name="White O."/>
            <person name="Salzberg S.L."/>
            <person name="Tang P."/>
            <person name="Chiu C.-H."/>
            <person name="Lee Y.-S."/>
            <person name="Embley T.M."/>
            <person name="Coombs G.H."/>
            <person name="Mottram J.C."/>
            <person name="Tachezy J."/>
            <person name="Fraser-Liggett C.M."/>
            <person name="Johnson P.J."/>
        </authorList>
    </citation>
    <scope>NUCLEOTIDE SEQUENCE [LARGE SCALE GENOMIC DNA]</scope>
    <source>
        <strain evidence="3">G3</strain>
    </source>
</reference>
<proteinExistence type="predicted"/>
<dbReference type="Gene3D" id="2.120.10.80">
    <property type="entry name" value="Kelch-type beta propeller"/>
    <property type="match status" value="1"/>
</dbReference>
<protein>
    <submittedName>
        <fullName evidence="3">Kelch motif family protein</fullName>
    </submittedName>
</protein>
<dbReference type="RefSeq" id="XP_001579539.1">
    <property type="nucleotide sequence ID" value="XM_001579489.1"/>
</dbReference>
<evidence type="ECO:0000313" key="4">
    <source>
        <dbReference type="Proteomes" id="UP000001542"/>
    </source>
</evidence>
<dbReference type="STRING" id="5722.A2DLV0"/>
<dbReference type="KEGG" id="tva:5464059"/>
<keyword evidence="2" id="KW-0677">Repeat</keyword>
<gene>
    <name evidence="3" type="ORF">TVAG_462380</name>
</gene>
<dbReference type="PANTHER" id="PTHR46647">
    <property type="entry name" value="RAB9 EFFECTOR PROTEIN WITH KELCH MOTIFS"/>
    <property type="match status" value="1"/>
</dbReference>
<dbReference type="Proteomes" id="UP000001542">
    <property type="component" value="Unassembled WGS sequence"/>
</dbReference>
<dbReference type="eggNOG" id="KOG0379">
    <property type="taxonomic scope" value="Eukaryota"/>
</dbReference>
<dbReference type="OrthoDB" id="45365at2759"/>
<keyword evidence="4" id="KW-1185">Reference proteome</keyword>
<dbReference type="PANTHER" id="PTHR46647:SF1">
    <property type="entry name" value="RAB9 EFFECTOR PROTEIN WITH KELCH MOTIFS"/>
    <property type="match status" value="1"/>
</dbReference>
<dbReference type="Pfam" id="PF24681">
    <property type="entry name" value="Kelch_KLHDC2_KLHL20_DRC7"/>
    <property type="match status" value="1"/>
</dbReference>
<dbReference type="InParanoid" id="A2DLV0"/>